<accession>A0ABW3LMM3</accession>
<dbReference type="Gene3D" id="3.30.450.40">
    <property type="match status" value="2"/>
</dbReference>
<dbReference type="PANTHER" id="PTHR45138">
    <property type="entry name" value="REGULATORY COMPONENTS OF SENSORY TRANSDUCTION SYSTEM"/>
    <property type="match status" value="1"/>
</dbReference>
<dbReference type="CDD" id="cd01949">
    <property type="entry name" value="GGDEF"/>
    <property type="match status" value="1"/>
</dbReference>
<dbReference type="InterPro" id="IPR029016">
    <property type="entry name" value="GAF-like_dom_sf"/>
</dbReference>
<dbReference type="Pfam" id="PF00990">
    <property type="entry name" value="GGDEF"/>
    <property type="match status" value="1"/>
</dbReference>
<keyword evidence="2" id="KW-0548">Nucleotidyltransferase</keyword>
<dbReference type="InterPro" id="IPR050469">
    <property type="entry name" value="Diguanylate_Cyclase"/>
</dbReference>
<dbReference type="PROSITE" id="PS50887">
    <property type="entry name" value="GGDEF"/>
    <property type="match status" value="1"/>
</dbReference>
<comment type="caution">
    <text evidence="2">The sequence shown here is derived from an EMBL/GenBank/DDBJ whole genome shotgun (WGS) entry which is preliminary data.</text>
</comment>
<protein>
    <submittedName>
        <fullName evidence="2">Diguanylate cyclase domain-containing protein</fullName>
        <ecNumber evidence="2">2.7.7.65</ecNumber>
    </submittedName>
</protein>
<dbReference type="SUPFAM" id="SSF55781">
    <property type="entry name" value="GAF domain-like"/>
    <property type="match status" value="2"/>
</dbReference>
<dbReference type="NCBIfam" id="TIGR00254">
    <property type="entry name" value="GGDEF"/>
    <property type="match status" value="1"/>
</dbReference>
<dbReference type="PANTHER" id="PTHR45138:SF9">
    <property type="entry name" value="DIGUANYLATE CYCLASE DGCM-RELATED"/>
    <property type="match status" value="1"/>
</dbReference>
<evidence type="ECO:0000259" key="1">
    <source>
        <dbReference type="PROSITE" id="PS50887"/>
    </source>
</evidence>
<feature type="domain" description="GGDEF" evidence="1">
    <location>
        <begin position="492"/>
        <end position="620"/>
    </location>
</feature>
<dbReference type="Gene3D" id="3.30.70.270">
    <property type="match status" value="1"/>
</dbReference>
<proteinExistence type="predicted"/>
<name>A0ABW3LMM3_9BACI</name>
<reference evidence="3" key="1">
    <citation type="journal article" date="2019" name="Int. J. Syst. Evol. Microbiol.">
        <title>The Global Catalogue of Microorganisms (GCM) 10K type strain sequencing project: providing services to taxonomists for standard genome sequencing and annotation.</title>
        <authorList>
            <consortium name="The Broad Institute Genomics Platform"/>
            <consortium name="The Broad Institute Genome Sequencing Center for Infectious Disease"/>
            <person name="Wu L."/>
            <person name="Ma J."/>
        </authorList>
    </citation>
    <scope>NUCLEOTIDE SEQUENCE [LARGE SCALE GENOMIC DNA]</scope>
    <source>
        <strain evidence="3">CCUG 56754</strain>
    </source>
</reference>
<organism evidence="2 3">
    <name type="scientific">Virgibacillus byunsanensis</name>
    <dbReference type="NCBI Taxonomy" id="570945"/>
    <lineage>
        <taxon>Bacteria</taxon>
        <taxon>Bacillati</taxon>
        <taxon>Bacillota</taxon>
        <taxon>Bacilli</taxon>
        <taxon>Bacillales</taxon>
        <taxon>Bacillaceae</taxon>
        <taxon>Virgibacillus</taxon>
    </lineage>
</organism>
<evidence type="ECO:0000313" key="2">
    <source>
        <dbReference type="EMBL" id="MFD1038155.1"/>
    </source>
</evidence>
<dbReference type="EC" id="2.7.7.65" evidence="2"/>
<dbReference type="InterPro" id="IPR000160">
    <property type="entry name" value="GGDEF_dom"/>
</dbReference>
<dbReference type="Proteomes" id="UP001597040">
    <property type="component" value="Unassembled WGS sequence"/>
</dbReference>
<dbReference type="SMART" id="SM00267">
    <property type="entry name" value="GGDEF"/>
    <property type="match status" value="1"/>
</dbReference>
<evidence type="ECO:0000313" key="3">
    <source>
        <dbReference type="Proteomes" id="UP001597040"/>
    </source>
</evidence>
<dbReference type="GO" id="GO:0052621">
    <property type="term" value="F:diguanylate cyclase activity"/>
    <property type="evidence" value="ECO:0007669"/>
    <property type="project" value="UniProtKB-EC"/>
</dbReference>
<sequence>MMGNQNQLKDKLRSIYFGFLSDIDQYNCDECLPMLTTTLGELINSEDVAVYFYNQLDKVYEIEPGCDNKEKTLFKKKVFVSIEKIWDSYDMDGELVFNKQFSKLYTCVIPFQASGDTTGFIFFSFGNELHIPSKETLHIIQQETNKFLKVVAAKKISNNNEENHKLLFDLSMRFLSINDKSDVLSVIIKELKMIFPKFSPYLLLSQDHDADSYLPIKAIEYSDDVTKRVSTQAFITGEIQLEDRVQDRKTCLYAPLIGKQGVYGVVQIITPRTFEFPENDIEFIARFCSISGQAIENVTLYHQSKLLVNDLKLINDVTHKLNSNLDLSEIISVVRKQIMYSSAATQVGFVYLNEESEQEFDILSGSTDYFYSTEGRLFSEYMFMEVKDSGESVFSGDFKKVATLPFRSVMAIPMIHSGTIHGTVLILHEENYYFSFEGFKLMKSLIQHSTLALSNSILKDKLERAVKTDYLTKLYSRNYLDHNIKLHMETEEKGVLALFDIDDFKRINDTYGHHVGDKVIIQVSNILKMHIGEEDIPARWGGEELAIYLPDANIDEGVRLAGQIRKQAASFTEPRVTLSCGVSSWGNGNEDNAGDLFQRADRSLYEAKKLGKNSVVREYNIQKYI</sequence>
<dbReference type="InterPro" id="IPR029787">
    <property type="entry name" value="Nucleotide_cyclase"/>
</dbReference>
<dbReference type="SUPFAM" id="SSF55073">
    <property type="entry name" value="Nucleotide cyclase"/>
    <property type="match status" value="1"/>
</dbReference>
<dbReference type="RefSeq" id="WP_390360876.1">
    <property type="nucleotide sequence ID" value="NZ_JBHTKJ010000013.1"/>
</dbReference>
<dbReference type="EMBL" id="JBHTKJ010000013">
    <property type="protein sequence ID" value="MFD1038155.1"/>
    <property type="molecule type" value="Genomic_DNA"/>
</dbReference>
<keyword evidence="3" id="KW-1185">Reference proteome</keyword>
<keyword evidence="2" id="KW-0808">Transferase</keyword>
<gene>
    <name evidence="2" type="ORF">ACFQ3N_06985</name>
</gene>
<dbReference type="InterPro" id="IPR043128">
    <property type="entry name" value="Rev_trsase/Diguanyl_cyclase"/>
</dbReference>